<evidence type="ECO:0000313" key="3">
    <source>
        <dbReference type="Proteomes" id="UP000324748"/>
    </source>
</evidence>
<evidence type="ECO:0000313" key="2">
    <source>
        <dbReference type="EMBL" id="KAA1069701.1"/>
    </source>
</evidence>
<gene>
    <name evidence="2" type="ORF">PGT21_031813</name>
</gene>
<feature type="region of interest" description="Disordered" evidence="1">
    <location>
        <begin position="94"/>
        <end position="115"/>
    </location>
</feature>
<dbReference type="EMBL" id="VSWC01000183">
    <property type="protein sequence ID" value="KAA1069701.1"/>
    <property type="molecule type" value="Genomic_DNA"/>
</dbReference>
<proteinExistence type="predicted"/>
<accession>A0A5B0LZG2</accession>
<feature type="region of interest" description="Disordered" evidence="1">
    <location>
        <begin position="44"/>
        <end position="64"/>
    </location>
</feature>
<reference evidence="2 3" key="1">
    <citation type="submission" date="2019-05" db="EMBL/GenBank/DDBJ databases">
        <title>Emergence of the Ug99 lineage of the wheat stem rust pathogen through somatic hybridization.</title>
        <authorList>
            <person name="Li F."/>
            <person name="Upadhyaya N.M."/>
            <person name="Sperschneider J."/>
            <person name="Matny O."/>
            <person name="Nguyen-Phuc H."/>
            <person name="Mago R."/>
            <person name="Raley C."/>
            <person name="Miller M.E."/>
            <person name="Silverstein K.A.T."/>
            <person name="Henningsen E."/>
            <person name="Hirsch C.D."/>
            <person name="Visser B."/>
            <person name="Pretorius Z.A."/>
            <person name="Steffenson B.J."/>
            <person name="Schwessinger B."/>
            <person name="Dodds P.N."/>
            <person name="Figueroa M."/>
        </authorList>
    </citation>
    <scope>NUCLEOTIDE SEQUENCE [LARGE SCALE GENOMIC DNA]</scope>
    <source>
        <strain evidence="2">21-0</strain>
    </source>
</reference>
<organism evidence="2 3">
    <name type="scientific">Puccinia graminis f. sp. tritici</name>
    <dbReference type="NCBI Taxonomy" id="56615"/>
    <lineage>
        <taxon>Eukaryota</taxon>
        <taxon>Fungi</taxon>
        <taxon>Dikarya</taxon>
        <taxon>Basidiomycota</taxon>
        <taxon>Pucciniomycotina</taxon>
        <taxon>Pucciniomycetes</taxon>
        <taxon>Pucciniales</taxon>
        <taxon>Pucciniaceae</taxon>
        <taxon>Puccinia</taxon>
    </lineage>
</organism>
<feature type="compositionally biased region" description="Polar residues" evidence="1">
    <location>
        <begin position="103"/>
        <end position="115"/>
    </location>
</feature>
<dbReference type="Proteomes" id="UP000324748">
    <property type="component" value="Unassembled WGS sequence"/>
</dbReference>
<dbReference type="AlphaFoldDB" id="A0A5B0LZG2"/>
<keyword evidence="3" id="KW-1185">Reference proteome</keyword>
<evidence type="ECO:0000256" key="1">
    <source>
        <dbReference type="SAM" id="MobiDB-lite"/>
    </source>
</evidence>
<feature type="region of interest" description="Disordered" evidence="1">
    <location>
        <begin position="19"/>
        <end position="38"/>
    </location>
</feature>
<sequence>MQPIENKATTPEAILVIKKESSSPEGVVPPIPEAKPVADRPHPVEIMAADPSPPSPTQINGAEAARTRKSLLRRSRRIFNMNMGNSSIEMEVEVDNHHCGNNKPAQGSSSKRPQH</sequence>
<protein>
    <submittedName>
        <fullName evidence="2">Uncharacterized protein</fullName>
    </submittedName>
</protein>
<comment type="caution">
    <text evidence="2">The sequence shown here is derived from an EMBL/GenBank/DDBJ whole genome shotgun (WGS) entry which is preliminary data.</text>
</comment>
<name>A0A5B0LZG2_PUCGR</name>